<sequence length="214" mass="23502">MVPAIEVINLSKSFGKTTILDDVSCHFNKGQIHGIIGRNGAGKTILMKSICGFIRPDKGEIKIDGELMTTRTDKKLEDIGIIIESPGFLPAFDGYSNLKYLASIRNVIGAEEINQVLETVGLTAAAKKKVGKYSMGMRQRLGIAQAIMENQSILILDEPMNGLDNRGVNEMRELFLKLKSEGKTIILASHSKEDIEILCDTVIEMDHGKIIASR</sequence>
<dbReference type="GO" id="GO:0005524">
    <property type="term" value="F:ATP binding"/>
    <property type="evidence" value="ECO:0007669"/>
    <property type="project" value="UniProtKB-KW"/>
</dbReference>
<proteinExistence type="inferred from homology"/>
<evidence type="ECO:0000256" key="4">
    <source>
        <dbReference type="ARBA" id="ARBA00022840"/>
    </source>
</evidence>
<evidence type="ECO:0000256" key="2">
    <source>
        <dbReference type="ARBA" id="ARBA00022448"/>
    </source>
</evidence>
<dbReference type="EMBL" id="CP102453">
    <property type="protein sequence ID" value="UUX33608.1"/>
    <property type="molecule type" value="Genomic_DNA"/>
</dbReference>
<evidence type="ECO:0000256" key="3">
    <source>
        <dbReference type="ARBA" id="ARBA00022741"/>
    </source>
</evidence>
<dbReference type="PROSITE" id="PS50893">
    <property type="entry name" value="ABC_TRANSPORTER_2"/>
    <property type="match status" value="1"/>
</dbReference>
<accession>A0ABY5P4D8</accession>
<evidence type="ECO:0000259" key="5">
    <source>
        <dbReference type="PROSITE" id="PS50893"/>
    </source>
</evidence>
<evidence type="ECO:0000256" key="1">
    <source>
        <dbReference type="ARBA" id="ARBA00005417"/>
    </source>
</evidence>
<keyword evidence="2" id="KW-0813">Transport</keyword>
<keyword evidence="4 6" id="KW-0067">ATP-binding</keyword>
<comment type="similarity">
    <text evidence="1">Belongs to the ABC transporter superfamily.</text>
</comment>
<keyword evidence="7" id="KW-1185">Reference proteome</keyword>
<dbReference type="InterPro" id="IPR003593">
    <property type="entry name" value="AAA+_ATPase"/>
</dbReference>
<evidence type="ECO:0000313" key="6">
    <source>
        <dbReference type="EMBL" id="UUX33608.1"/>
    </source>
</evidence>
<reference evidence="6 7" key="1">
    <citation type="submission" date="2022-08" db="EMBL/GenBank/DDBJ databases">
        <title>Aerococcaceae sp. nov isolated from spoiled eye mask.</title>
        <authorList>
            <person name="Zhou G."/>
            <person name="Xie X.-B."/>
            <person name="Shi Q.-S."/>
            <person name="Wang Y.-S."/>
            <person name="Wen X."/>
            <person name="Peng H."/>
            <person name="Yang X.-J."/>
            <person name="Tao H.-B."/>
            <person name="Huang X.-M."/>
        </authorList>
    </citation>
    <scope>NUCLEOTIDE SEQUENCE [LARGE SCALE GENOMIC DNA]</scope>
    <source>
        <strain evidence="7">DM20194951</strain>
    </source>
</reference>
<gene>
    <name evidence="6" type="ORF">NRE15_11980</name>
</gene>
<dbReference type="PANTHER" id="PTHR43335">
    <property type="entry name" value="ABC TRANSPORTER, ATP-BINDING PROTEIN"/>
    <property type="match status" value="1"/>
</dbReference>
<feature type="domain" description="ABC transporter" evidence="5">
    <location>
        <begin position="5"/>
        <end position="214"/>
    </location>
</feature>
<dbReference type="InterPro" id="IPR003439">
    <property type="entry name" value="ABC_transporter-like_ATP-bd"/>
</dbReference>
<dbReference type="Pfam" id="PF00005">
    <property type="entry name" value="ABC_tran"/>
    <property type="match status" value="1"/>
</dbReference>
<dbReference type="PANTHER" id="PTHR43335:SF4">
    <property type="entry name" value="ABC TRANSPORTER, ATP-BINDING PROTEIN"/>
    <property type="match status" value="1"/>
</dbReference>
<keyword evidence="3" id="KW-0547">Nucleotide-binding</keyword>
<dbReference type="Gene3D" id="3.40.50.300">
    <property type="entry name" value="P-loop containing nucleotide triphosphate hydrolases"/>
    <property type="match status" value="1"/>
</dbReference>
<dbReference type="SUPFAM" id="SSF52540">
    <property type="entry name" value="P-loop containing nucleoside triphosphate hydrolases"/>
    <property type="match status" value="1"/>
</dbReference>
<organism evidence="6 7">
    <name type="scientific">Fundicoccus culcitae</name>
    <dbReference type="NCBI Taxonomy" id="2969821"/>
    <lineage>
        <taxon>Bacteria</taxon>
        <taxon>Bacillati</taxon>
        <taxon>Bacillota</taxon>
        <taxon>Bacilli</taxon>
        <taxon>Lactobacillales</taxon>
        <taxon>Aerococcaceae</taxon>
        <taxon>Fundicoccus</taxon>
    </lineage>
</organism>
<evidence type="ECO:0000313" key="7">
    <source>
        <dbReference type="Proteomes" id="UP001315967"/>
    </source>
</evidence>
<name>A0ABY5P4D8_9LACT</name>
<dbReference type="Proteomes" id="UP001315967">
    <property type="component" value="Chromosome"/>
</dbReference>
<protein>
    <submittedName>
        <fullName evidence="6">ATP-binding cassette domain-containing protein</fullName>
    </submittedName>
</protein>
<dbReference type="SMART" id="SM00382">
    <property type="entry name" value="AAA"/>
    <property type="match status" value="1"/>
</dbReference>
<dbReference type="RefSeq" id="WP_313793112.1">
    <property type="nucleotide sequence ID" value="NZ_CP102453.1"/>
</dbReference>
<dbReference type="InterPro" id="IPR027417">
    <property type="entry name" value="P-loop_NTPase"/>
</dbReference>